<evidence type="ECO:0000259" key="7">
    <source>
        <dbReference type="Pfam" id="PF07282"/>
    </source>
</evidence>
<dbReference type="InterPro" id="IPR001959">
    <property type="entry name" value="Transposase"/>
</dbReference>
<dbReference type="Pfam" id="PF01385">
    <property type="entry name" value="OrfB_IS605"/>
    <property type="match status" value="1"/>
</dbReference>
<comment type="similarity">
    <text evidence="1">In the C-terminal section; belongs to the transposase 35 family.</text>
</comment>
<evidence type="ECO:0000313" key="8">
    <source>
        <dbReference type="EMBL" id="GLS71720.1"/>
    </source>
</evidence>
<keyword evidence="3" id="KW-0815">Transposition</keyword>
<dbReference type="NCBIfam" id="TIGR01766">
    <property type="entry name" value="IS200/IS605 family accessory protein TnpB-like domain"/>
    <property type="match status" value="1"/>
</dbReference>
<accession>A0AA37TEJ7</accession>
<keyword evidence="9" id="KW-1185">Reference proteome</keyword>
<evidence type="ECO:0000313" key="9">
    <source>
        <dbReference type="Proteomes" id="UP001157440"/>
    </source>
</evidence>
<dbReference type="InterPro" id="IPR010095">
    <property type="entry name" value="Cas12f1-like_TNB"/>
</dbReference>
<evidence type="ECO:0000256" key="3">
    <source>
        <dbReference type="ARBA" id="ARBA00022578"/>
    </source>
</evidence>
<organism evidence="8 9">
    <name type="scientific">Methylobacterium tardum</name>
    <dbReference type="NCBI Taxonomy" id="374432"/>
    <lineage>
        <taxon>Bacteria</taxon>
        <taxon>Pseudomonadati</taxon>
        <taxon>Pseudomonadota</taxon>
        <taxon>Alphaproteobacteria</taxon>
        <taxon>Hyphomicrobiales</taxon>
        <taxon>Methylobacteriaceae</taxon>
        <taxon>Methylobacterium</taxon>
    </lineage>
</organism>
<dbReference type="Proteomes" id="UP001157440">
    <property type="component" value="Unassembled WGS sequence"/>
</dbReference>
<dbReference type="NCBIfam" id="NF040570">
    <property type="entry name" value="guided_TnpB"/>
    <property type="match status" value="1"/>
</dbReference>
<dbReference type="GO" id="GO:0003677">
    <property type="term" value="F:DNA binding"/>
    <property type="evidence" value="ECO:0007669"/>
    <property type="project" value="UniProtKB-KW"/>
</dbReference>
<dbReference type="GO" id="GO:0006310">
    <property type="term" value="P:DNA recombination"/>
    <property type="evidence" value="ECO:0007669"/>
    <property type="project" value="UniProtKB-KW"/>
</dbReference>
<keyword evidence="4" id="KW-0238">DNA-binding</keyword>
<protein>
    <submittedName>
        <fullName evidence="8">Transposase</fullName>
    </submittedName>
</protein>
<sequence>MQQVLRRLQQAYAAFFKRGYGFPRFRAAARYHAATFRFGDGLSLRKDGRLGIVGVPGGIKAVWHRKLPKDATIATAIVTRQQGKWYVVFSVEAAFADACGTGTVGIDLGLNSLVATSDGEIIPAPRYARRAHTAQRRRQRALARCQRGSRRRLKAKARLAAASAKIARQRRDHLHKLSRSLVSRYQGIAFEDLNLTGLKKGMLARSVHDAAWSTLVQFVRFKAASAGAEVVLVDPRGTSQTCPSCGAIKPKALKERQHRCTCGCVLDRDVAAAKIVHRRAFG</sequence>
<evidence type="ECO:0000259" key="6">
    <source>
        <dbReference type="Pfam" id="PF01385"/>
    </source>
</evidence>
<evidence type="ECO:0000256" key="4">
    <source>
        <dbReference type="ARBA" id="ARBA00023125"/>
    </source>
</evidence>
<feature type="domain" description="Cas12f1-like TNB" evidence="7">
    <location>
        <begin position="212"/>
        <end position="274"/>
    </location>
</feature>
<name>A0AA37TEJ7_9HYPH</name>
<dbReference type="PANTHER" id="PTHR30405">
    <property type="entry name" value="TRANSPOSASE"/>
    <property type="match status" value="1"/>
</dbReference>
<dbReference type="AlphaFoldDB" id="A0AA37TEJ7"/>
<comment type="similarity">
    <text evidence="2">In the N-terminal section; belongs to the transposase 2 family.</text>
</comment>
<dbReference type="PANTHER" id="PTHR30405:SF11">
    <property type="entry name" value="RNA-GUIDED DNA ENDONUCLEASE RV2885C-RELATED"/>
    <property type="match status" value="1"/>
</dbReference>
<dbReference type="Pfam" id="PF07282">
    <property type="entry name" value="Cas12f1-like_TNB"/>
    <property type="match status" value="1"/>
</dbReference>
<evidence type="ECO:0000256" key="1">
    <source>
        <dbReference type="ARBA" id="ARBA00008761"/>
    </source>
</evidence>
<gene>
    <name evidence="8" type="ORF">GCM10007890_37330</name>
</gene>
<feature type="domain" description="Probable transposase IS891/IS1136/IS1341" evidence="6">
    <location>
        <begin position="97"/>
        <end position="200"/>
    </location>
</feature>
<comment type="caution">
    <text evidence="8">The sequence shown here is derived from an EMBL/GenBank/DDBJ whole genome shotgun (WGS) entry which is preliminary data.</text>
</comment>
<dbReference type="EMBL" id="BSPL01000018">
    <property type="protein sequence ID" value="GLS71720.1"/>
    <property type="molecule type" value="Genomic_DNA"/>
</dbReference>
<evidence type="ECO:0000256" key="2">
    <source>
        <dbReference type="ARBA" id="ARBA00011044"/>
    </source>
</evidence>
<dbReference type="GO" id="GO:0032196">
    <property type="term" value="P:transposition"/>
    <property type="evidence" value="ECO:0007669"/>
    <property type="project" value="UniProtKB-KW"/>
</dbReference>
<evidence type="ECO:0000256" key="5">
    <source>
        <dbReference type="ARBA" id="ARBA00023172"/>
    </source>
</evidence>
<dbReference type="InterPro" id="IPR051399">
    <property type="entry name" value="RNA-guided_DNA_endo/Transpos"/>
</dbReference>
<reference evidence="9" key="1">
    <citation type="journal article" date="2019" name="Int. J. Syst. Evol. Microbiol.">
        <title>The Global Catalogue of Microorganisms (GCM) 10K type strain sequencing project: providing services to taxonomists for standard genome sequencing and annotation.</title>
        <authorList>
            <consortium name="The Broad Institute Genomics Platform"/>
            <consortium name="The Broad Institute Genome Sequencing Center for Infectious Disease"/>
            <person name="Wu L."/>
            <person name="Ma J."/>
        </authorList>
    </citation>
    <scope>NUCLEOTIDE SEQUENCE [LARGE SCALE GENOMIC DNA]</scope>
    <source>
        <strain evidence="9">NBRC 103632</strain>
    </source>
</reference>
<proteinExistence type="inferred from homology"/>
<keyword evidence="5" id="KW-0233">DNA recombination</keyword>